<feature type="domain" description="Beta-ketoacyl synthase-like N-terminal" evidence="1">
    <location>
        <begin position="38"/>
        <end position="205"/>
    </location>
</feature>
<evidence type="ECO:0000313" key="2">
    <source>
        <dbReference type="EMBL" id="KAA9131402.1"/>
    </source>
</evidence>
<evidence type="ECO:0000313" key="3">
    <source>
        <dbReference type="Proteomes" id="UP000325372"/>
    </source>
</evidence>
<sequence>MKARIAGIGAWGPGFNSADTLMAIIDSGEPAVGSDEAAATRPAATVIPPRERRRAPLSVKLAVEAAGQACTAAEVEPAEAACVFVSALGDLDITDYMCRTLASDTPQLSPTKFHNSVHNAPVGYWSISTGNHHAGNAVAAGPDYSLAASLMEAFIQCEVEQRPVLWVTQDIAAPAAYQPLWPVDHACAFALLLLPCADEAATRLERTGQPAEWPPLEHPTLTGLYNDNPSARVLALLQAHQFGEPVDLPLAPGQGLRISLP</sequence>
<dbReference type="Proteomes" id="UP000325372">
    <property type="component" value="Unassembled WGS sequence"/>
</dbReference>
<dbReference type="RefSeq" id="WP_150864052.1">
    <property type="nucleotide sequence ID" value="NZ_VYXP01000005.1"/>
</dbReference>
<reference evidence="2 3" key="1">
    <citation type="submission" date="2019-09" db="EMBL/GenBank/DDBJ databases">
        <title>Wenzhouxiangella sp. Genome sequencing and assembly.</title>
        <authorList>
            <person name="Zhang R."/>
        </authorList>
    </citation>
    <scope>NUCLEOTIDE SEQUENCE [LARGE SCALE GENOMIC DNA]</scope>
    <source>
        <strain evidence="2 3">W260</strain>
    </source>
</reference>
<protein>
    <submittedName>
        <fullName evidence="2">Beta-ketoacyl synthase chain length factor</fullName>
    </submittedName>
</protein>
<keyword evidence="3" id="KW-1185">Reference proteome</keyword>
<proteinExistence type="predicted"/>
<gene>
    <name evidence="2" type="ORF">F3N42_08765</name>
</gene>
<evidence type="ECO:0000259" key="1">
    <source>
        <dbReference type="Pfam" id="PF13723"/>
    </source>
</evidence>
<comment type="caution">
    <text evidence="2">The sequence shown here is derived from an EMBL/GenBank/DDBJ whole genome shotgun (WGS) entry which is preliminary data.</text>
</comment>
<organism evidence="2 3">
    <name type="scientific">Marinihelvus fidelis</name>
    <dbReference type="NCBI Taxonomy" id="2613842"/>
    <lineage>
        <taxon>Bacteria</taxon>
        <taxon>Pseudomonadati</taxon>
        <taxon>Pseudomonadota</taxon>
        <taxon>Gammaproteobacteria</taxon>
        <taxon>Chromatiales</taxon>
        <taxon>Wenzhouxiangellaceae</taxon>
        <taxon>Marinihelvus</taxon>
    </lineage>
</organism>
<dbReference type="AlphaFoldDB" id="A0A5N0T8Y6"/>
<dbReference type="InterPro" id="IPR016039">
    <property type="entry name" value="Thiolase-like"/>
</dbReference>
<dbReference type="Pfam" id="PF13723">
    <property type="entry name" value="Ketoacyl-synt_2"/>
    <property type="match status" value="1"/>
</dbReference>
<dbReference type="EMBL" id="VYXP01000005">
    <property type="protein sequence ID" value="KAA9131402.1"/>
    <property type="molecule type" value="Genomic_DNA"/>
</dbReference>
<dbReference type="GO" id="GO:0016746">
    <property type="term" value="F:acyltransferase activity"/>
    <property type="evidence" value="ECO:0007669"/>
    <property type="project" value="InterPro"/>
</dbReference>
<dbReference type="InterPro" id="IPR014030">
    <property type="entry name" value="Ketoacyl_synth_N"/>
</dbReference>
<dbReference type="Gene3D" id="3.40.47.10">
    <property type="match status" value="1"/>
</dbReference>
<dbReference type="SUPFAM" id="SSF53901">
    <property type="entry name" value="Thiolase-like"/>
    <property type="match status" value="1"/>
</dbReference>
<accession>A0A5N0T8Y6</accession>
<name>A0A5N0T8Y6_9GAMM</name>